<dbReference type="EMBL" id="JMQM01000001">
    <property type="protein sequence ID" value="KFB10112.1"/>
    <property type="molecule type" value="Genomic_DNA"/>
</dbReference>
<feature type="binding site" evidence="8">
    <location>
        <position position="97"/>
    </location>
    <ligand>
        <name>GTP</name>
        <dbReference type="ChEBI" id="CHEBI:37565"/>
    </ligand>
</feature>
<evidence type="ECO:0000256" key="1">
    <source>
        <dbReference type="ARBA" id="ARBA00022490"/>
    </source>
</evidence>
<comment type="subunit">
    <text evidence="8">Monomer.</text>
</comment>
<dbReference type="OrthoDB" id="9788394at2"/>
<evidence type="ECO:0000256" key="2">
    <source>
        <dbReference type="ARBA" id="ARBA00022679"/>
    </source>
</evidence>
<sequence length="198" mass="21283">MGKVVGLILAGGRSSRFGSDKALARLGGRPLLQVVAQRLESQVDRLVVSGESNSCLSIDAAYLSDPIPDRGPLGGILAGLDWLYQNDIDRLVSVSVDTPFFPEDLVARLVQASNADEAVICRQGGQLHPSVGLWPVALRPFLRQAIARQAMSMTRFAQVTAGARICDFDDAAAHAFLNINTRDDLALAERIYAAEARP</sequence>
<dbReference type="InterPro" id="IPR029044">
    <property type="entry name" value="Nucleotide-diphossugar_trans"/>
</dbReference>
<evidence type="ECO:0000313" key="10">
    <source>
        <dbReference type="EMBL" id="KFB10112.1"/>
    </source>
</evidence>
<feature type="binding site" evidence="8">
    <location>
        <position position="65"/>
    </location>
    <ligand>
        <name>GTP</name>
        <dbReference type="ChEBI" id="CHEBI:37565"/>
    </ligand>
</feature>
<comment type="catalytic activity">
    <reaction evidence="8">
        <text>Mo-molybdopterin + GTP + H(+) = Mo-molybdopterin guanine dinucleotide + diphosphate</text>
        <dbReference type="Rhea" id="RHEA:34243"/>
        <dbReference type="ChEBI" id="CHEBI:15378"/>
        <dbReference type="ChEBI" id="CHEBI:33019"/>
        <dbReference type="ChEBI" id="CHEBI:37565"/>
        <dbReference type="ChEBI" id="CHEBI:71302"/>
        <dbReference type="ChEBI" id="CHEBI:71310"/>
        <dbReference type="EC" id="2.7.7.77"/>
    </reaction>
</comment>
<dbReference type="GO" id="GO:0005737">
    <property type="term" value="C:cytoplasm"/>
    <property type="evidence" value="ECO:0007669"/>
    <property type="project" value="UniProtKB-SubCell"/>
</dbReference>
<keyword evidence="2 8" id="KW-0808">Transferase</keyword>
<evidence type="ECO:0000313" key="11">
    <source>
        <dbReference type="Proteomes" id="UP000053675"/>
    </source>
</evidence>
<feature type="binding site" evidence="8">
    <location>
        <position position="97"/>
    </location>
    <ligand>
        <name>Mg(2+)</name>
        <dbReference type="ChEBI" id="CHEBI:18420"/>
    </ligand>
</feature>
<keyword evidence="11" id="KW-1185">Reference proteome</keyword>
<dbReference type="RefSeq" id="WP_036480676.1">
    <property type="nucleotide sequence ID" value="NZ_JMQM01000001.1"/>
</dbReference>
<proteinExistence type="inferred from homology"/>
<keyword evidence="1 8" id="KW-0963">Cytoplasm</keyword>
<feature type="binding site" evidence="8">
    <location>
        <begin position="9"/>
        <end position="11"/>
    </location>
    <ligand>
        <name>GTP</name>
        <dbReference type="ChEBI" id="CHEBI:37565"/>
    </ligand>
</feature>
<gene>
    <name evidence="8 10" type="primary">mobA</name>
    <name evidence="10" type="ORF">EL18_01142</name>
</gene>
<keyword evidence="5 8" id="KW-0460">Magnesium</keyword>
<dbReference type="PATRIC" id="fig|472175.3.peg.1148"/>
<dbReference type="Proteomes" id="UP000053675">
    <property type="component" value="Unassembled WGS sequence"/>
</dbReference>
<comment type="similarity">
    <text evidence="8">Belongs to the MobA family.</text>
</comment>
<dbReference type="CDD" id="cd02503">
    <property type="entry name" value="MobA"/>
    <property type="match status" value="1"/>
</dbReference>
<evidence type="ECO:0000259" key="9">
    <source>
        <dbReference type="Pfam" id="PF12804"/>
    </source>
</evidence>
<keyword evidence="7 8" id="KW-0501">Molybdenum cofactor biosynthesis</keyword>
<evidence type="ECO:0000256" key="7">
    <source>
        <dbReference type="ARBA" id="ARBA00023150"/>
    </source>
</evidence>
<dbReference type="GO" id="GO:0005525">
    <property type="term" value="F:GTP binding"/>
    <property type="evidence" value="ECO:0007669"/>
    <property type="project" value="UniProtKB-UniRule"/>
</dbReference>
<comment type="domain">
    <text evidence="8">The N-terminal domain determines nucleotide recognition and specific binding, while the C-terminal domain determines the specific binding to the target protein.</text>
</comment>
<dbReference type="PANTHER" id="PTHR19136:SF81">
    <property type="entry name" value="MOLYBDENUM COFACTOR GUANYLYLTRANSFERASE"/>
    <property type="match status" value="1"/>
</dbReference>
<evidence type="ECO:0000256" key="5">
    <source>
        <dbReference type="ARBA" id="ARBA00022842"/>
    </source>
</evidence>
<evidence type="ECO:0000256" key="3">
    <source>
        <dbReference type="ARBA" id="ARBA00022723"/>
    </source>
</evidence>
<comment type="caution">
    <text evidence="8">Lacks conserved residue(s) required for the propagation of feature annotation.</text>
</comment>
<protein>
    <recommendedName>
        <fullName evidence="8">Molybdenum cofactor guanylyltransferase</fullName>
        <shortName evidence="8">MoCo guanylyltransferase</shortName>
        <ecNumber evidence="8">2.7.7.77</ecNumber>
    </recommendedName>
    <alternativeName>
        <fullName evidence="8">GTP:molybdopterin guanylyltransferase</fullName>
    </alternativeName>
    <alternativeName>
        <fullName evidence="8">Mo-MPT guanylyltransferase</fullName>
    </alternativeName>
    <alternativeName>
        <fullName evidence="8">Molybdopterin guanylyltransferase</fullName>
    </alternativeName>
    <alternativeName>
        <fullName evidence="8">Molybdopterin-guanine dinucleotide synthase</fullName>
        <shortName evidence="8">MGD synthase</shortName>
    </alternativeName>
</protein>
<feature type="binding site" evidence="8">
    <location>
        <position position="21"/>
    </location>
    <ligand>
        <name>GTP</name>
        <dbReference type="ChEBI" id="CHEBI:37565"/>
    </ligand>
</feature>
<dbReference type="PANTHER" id="PTHR19136">
    <property type="entry name" value="MOLYBDENUM COFACTOR GUANYLYLTRANSFERASE"/>
    <property type="match status" value="1"/>
</dbReference>
<feature type="domain" description="MobA-like NTP transferase" evidence="9">
    <location>
        <begin position="6"/>
        <end position="151"/>
    </location>
</feature>
<dbReference type="InterPro" id="IPR013482">
    <property type="entry name" value="Molybde_CF_guanTrfase"/>
</dbReference>
<evidence type="ECO:0000256" key="8">
    <source>
        <dbReference type="HAMAP-Rule" id="MF_00316"/>
    </source>
</evidence>
<keyword evidence="10" id="KW-0548">Nucleotidyltransferase</keyword>
<dbReference type="STRING" id="472175.EL18_01142"/>
<comment type="function">
    <text evidence="8">Transfers a GMP moiety from GTP to Mo-molybdopterin (Mo-MPT) cofactor (Moco or molybdenum cofactor) to form Mo-molybdopterin guanine dinucleotide (Mo-MGD) cofactor.</text>
</comment>
<dbReference type="GO" id="GO:0061603">
    <property type="term" value="F:molybdenum cofactor guanylyltransferase activity"/>
    <property type="evidence" value="ECO:0007669"/>
    <property type="project" value="UniProtKB-EC"/>
</dbReference>
<dbReference type="GO" id="GO:0046872">
    <property type="term" value="F:metal ion binding"/>
    <property type="evidence" value="ECO:0007669"/>
    <property type="project" value="UniProtKB-KW"/>
</dbReference>
<comment type="cofactor">
    <cofactor evidence="8">
        <name>Mg(2+)</name>
        <dbReference type="ChEBI" id="CHEBI:18420"/>
    </cofactor>
</comment>
<evidence type="ECO:0000256" key="6">
    <source>
        <dbReference type="ARBA" id="ARBA00023134"/>
    </source>
</evidence>
<organism evidence="10 11">
    <name type="scientific">Nitratireductor basaltis</name>
    <dbReference type="NCBI Taxonomy" id="472175"/>
    <lineage>
        <taxon>Bacteria</taxon>
        <taxon>Pseudomonadati</taxon>
        <taxon>Pseudomonadota</taxon>
        <taxon>Alphaproteobacteria</taxon>
        <taxon>Hyphomicrobiales</taxon>
        <taxon>Phyllobacteriaceae</taxon>
        <taxon>Nitratireductor</taxon>
    </lineage>
</organism>
<dbReference type="AlphaFoldDB" id="A0A084UAX6"/>
<keyword evidence="6 8" id="KW-0342">GTP-binding</keyword>
<dbReference type="GO" id="GO:1902758">
    <property type="term" value="P:bis(molybdopterin guanine dinucleotide)molybdenum biosynthetic process"/>
    <property type="evidence" value="ECO:0007669"/>
    <property type="project" value="TreeGrafter"/>
</dbReference>
<evidence type="ECO:0000256" key="4">
    <source>
        <dbReference type="ARBA" id="ARBA00022741"/>
    </source>
</evidence>
<dbReference type="EC" id="2.7.7.77" evidence="8"/>
<dbReference type="HAMAP" id="MF_00316">
    <property type="entry name" value="MobA"/>
    <property type="match status" value="1"/>
</dbReference>
<dbReference type="Gene3D" id="3.90.550.10">
    <property type="entry name" value="Spore Coat Polysaccharide Biosynthesis Protein SpsA, Chain A"/>
    <property type="match status" value="1"/>
</dbReference>
<name>A0A084UAX6_9HYPH</name>
<keyword evidence="4 8" id="KW-0547">Nucleotide-binding</keyword>
<accession>A0A084UAX6</accession>
<dbReference type="Pfam" id="PF12804">
    <property type="entry name" value="NTP_transf_3"/>
    <property type="match status" value="1"/>
</dbReference>
<reference evidence="10 11" key="1">
    <citation type="submission" date="2014-05" db="EMBL/GenBank/DDBJ databases">
        <title>Draft Genome Sequence of Nitratireductor basaltis Strain UMTGB225, A Marine Bacterium Isolated from Green Barrel Tunicate.</title>
        <authorList>
            <person name="Gan H.Y."/>
        </authorList>
    </citation>
    <scope>NUCLEOTIDE SEQUENCE [LARGE SCALE GENOMIC DNA]</scope>
    <source>
        <strain evidence="10 11">UMTGB225</strain>
    </source>
</reference>
<dbReference type="eggNOG" id="COG0746">
    <property type="taxonomic scope" value="Bacteria"/>
</dbReference>
<comment type="subcellular location">
    <subcellularLocation>
        <location evidence="8">Cytoplasm</location>
    </subcellularLocation>
</comment>
<keyword evidence="3 8" id="KW-0479">Metal-binding</keyword>
<dbReference type="InterPro" id="IPR025877">
    <property type="entry name" value="MobA-like_NTP_Trfase"/>
</dbReference>
<dbReference type="SUPFAM" id="SSF53448">
    <property type="entry name" value="Nucleotide-diphospho-sugar transferases"/>
    <property type="match status" value="1"/>
</dbReference>
<comment type="caution">
    <text evidence="10">The sequence shown here is derived from an EMBL/GenBank/DDBJ whole genome shotgun (WGS) entry which is preliminary data.</text>
</comment>